<dbReference type="InterPro" id="IPR017926">
    <property type="entry name" value="GATASE"/>
</dbReference>
<keyword evidence="4" id="KW-0315">Glutamine amidotransferase</keyword>
<evidence type="ECO:0000313" key="12">
    <source>
        <dbReference type="EMBL" id="KAK9850470.1"/>
    </source>
</evidence>
<feature type="domain" description="Glutamine amidotransferase" evidence="11">
    <location>
        <begin position="280"/>
        <end position="405"/>
    </location>
</feature>
<comment type="pathway">
    <text evidence="1">Amino-acid biosynthesis; L-histidine biosynthesis; L-histidine from 5-phospho-alpha-D-ribose 1-diphosphate: step 5/9.</text>
</comment>
<comment type="caution">
    <text evidence="12">The sequence shown here is derived from an EMBL/GenBank/DDBJ whole genome shotgun (WGS) entry which is preliminary data.</text>
</comment>
<keyword evidence="2" id="KW-0028">Amino-acid biosynthesis</keyword>
<keyword evidence="6" id="KW-0456">Lyase</keyword>
<dbReference type="AlphaFoldDB" id="A0AAW1SNL1"/>
<evidence type="ECO:0000256" key="1">
    <source>
        <dbReference type="ARBA" id="ARBA00005091"/>
    </source>
</evidence>
<comment type="catalytic activity">
    <reaction evidence="8">
        <text>L-glutamine + H2O = L-glutamate + NH4(+)</text>
        <dbReference type="Rhea" id="RHEA:15889"/>
        <dbReference type="ChEBI" id="CHEBI:15377"/>
        <dbReference type="ChEBI" id="CHEBI:28938"/>
        <dbReference type="ChEBI" id="CHEBI:29985"/>
        <dbReference type="ChEBI" id="CHEBI:58359"/>
        <dbReference type="EC" id="3.5.1.2"/>
    </reaction>
</comment>
<gene>
    <name evidence="12" type="ORF">WJX84_012325</name>
</gene>
<dbReference type="NCBIfam" id="TIGR01855">
    <property type="entry name" value="IMP_synth_hisH"/>
    <property type="match status" value="1"/>
</dbReference>
<accession>A0AAW1SNL1</accession>
<dbReference type="GO" id="GO:0000105">
    <property type="term" value="P:L-histidine biosynthetic process"/>
    <property type="evidence" value="ECO:0007669"/>
    <property type="project" value="UniProtKB-KW"/>
</dbReference>
<evidence type="ECO:0000256" key="4">
    <source>
        <dbReference type="ARBA" id="ARBA00022962"/>
    </source>
</evidence>
<feature type="region of interest" description="Disordered" evidence="9">
    <location>
        <begin position="421"/>
        <end position="447"/>
    </location>
</feature>
<keyword evidence="13" id="KW-1185">Reference proteome</keyword>
<feature type="transmembrane region" description="Helical" evidence="10">
    <location>
        <begin position="233"/>
        <end position="254"/>
    </location>
</feature>
<feature type="non-terminal residue" evidence="12">
    <location>
        <position position="447"/>
    </location>
</feature>
<keyword evidence="10" id="KW-1133">Transmembrane helix</keyword>
<dbReference type="SUPFAM" id="SSF52317">
    <property type="entry name" value="Class I glutamine amidotransferase-like"/>
    <property type="match status" value="1"/>
</dbReference>
<dbReference type="InterPro" id="IPR020532">
    <property type="entry name" value="Cycloeucalenol_cycloisomerase"/>
</dbReference>
<evidence type="ECO:0000256" key="8">
    <source>
        <dbReference type="ARBA" id="ARBA00049534"/>
    </source>
</evidence>
<dbReference type="Gene3D" id="3.40.50.880">
    <property type="match status" value="1"/>
</dbReference>
<dbReference type="GO" id="GO:0004359">
    <property type="term" value="F:glutaminase activity"/>
    <property type="evidence" value="ECO:0007669"/>
    <property type="project" value="UniProtKB-EC"/>
</dbReference>
<dbReference type="PANTHER" id="PTHR35136:SF1">
    <property type="entry name" value="CYCLOEUCALENOL CYCLOISOMERASE"/>
    <property type="match status" value="1"/>
</dbReference>
<dbReference type="GO" id="GO:0016763">
    <property type="term" value="F:pentosyltransferase activity"/>
    <property type="evidence" value="ECO:0007669"/>
    <property type="project" value="InterPro"/>
</dbReference>
<dbReference type="Pfam" id="PF00117">
    <property type="entry name" value="GATase"/>
    <property type="match status" value="1"/>
</dbReference>
<dbReference type="EMBL" id="JALJOV010001285">
    <property type="protein sequence ID" value="KAK9850470.1"/>
    <property type="molecule type" value="Genomic_DNA"/>
</dbReference>
<evidence type="ECO:0000256" key="9">
    <source>
        <dbReference type="SAM" id="MobiDB-lite"/>
    </source>
</evidence>
<sequence length="447" mass="50742">MVGDREGLWLAQHPGKRWTELFFLAYSPFWIVWALGIVVPFEIYEKCDEWGYMAIGLGASLPCFLLPPLLQPQSERQRPFWQRHWVKANVWIAIFSFIGNYFWTHYFYDLLGASYTFKSWRLNDVPITLYFMTHAYFCFYHTLSNLALRRLRHAFQTSSRLYRVSAMGLAVFLMAYTTAIMETLTIAHFPYYTFRDRQQMYTIGSLFYAIYFWFSFPMYFWMDEDKAWSIWQAIQSSLAAGMGVTILLDFWRLAIGPISATTPDDRPSGLCTVQSPGLGRCTQRIHPGRPFLGICLGLQLLFEGSEENGGVEGLGLIPGRCAALSSLPWPPSTPYWLNDLDQWKASSLLQSVGDRRAYFVHSYCATPTPANDDWVLATSHYGMDFVAAIRQGDVHATQFHPEKSGPVGLAIIDSFLNSDGSTKPEQVAAQVSSPAAPLGSLESPFKA</sequence>
<dbReference type="InterPro" id="IPR029062">
    <property type="entry name" value="Class_I_gatase-like"/>
</dbReference>
<dbReference type="PROSITE" id="PS51273">
    <property type="entry name" value="GATASE_TYPE_1"/>
    <property type="match status" value="1"/>
</dbReference>
<organism evidence="12 13">
    <name type="scientific">Apatococcus fuscideae</name>
    <dbReference type="NCBI Taxonomy" id="2026836"/>
    <lineage>
        <taxon>Eukaryota</taxon>
        <taxon>Viridiplantae</taxon>
        <taxon>Chlorophyta</taxon>
        <taxon>core chlorophytes</taxon>
        <taxon>Trebouxiophyceae</taxon>
        <taxon>Chlorellales</taxon>
        <taxon>Chlorellaceae</taxon>
        <taxon>Apatococcus</taxon>
    </lineage>
</organism>
<keyword evidence="3" id="KW-0378">Hydrolase</keyword>
<evidence type="ECO:0000256" key="2">
    <source>
        <dbReference type="ARBA" id="ARBA00022605"/>
    </source>
</evidence>
<feature type="transmembrane region" description="Helical" evidence="10">
    <location>
        <begin position="201"/>
        <end position="221"/>
    </location>
</feature>
<evidence type="ECO:0000256" key="10">
    <source>
        <dbReference type="SAM" id="Phobius"/>
    </source>
</evidence>
<evidence type="ECO:0000256" key="5">
    <source>
        <dbReference type="ARBA" id="ARBA00023102"/>
    </source>
</evidence>
<dbReference type="PANTHER" id="PTHR35136">
    <property type="entry name" value="CYCLOEUCALENOL CYCLOISOMERASE"/>
    <property type="match status" value="1"/>
</dbReference>
<keyword evidence="5" id="KW-0368">Histidine biosynthesis</keyword>
<name>A0AAW1SNL1_9CHLO</name>
<evidence type="ECO:0000313" key="13">
    <source>
        <dbReference type="Proteomes" id="UP001485043"/>
    </source>
</evidence>
<dbReference type="GO" id="GO:0047793">
    <property type="term" value="F:cycloeucalenol cycloisomerase activity"/>
    <property type="evidence" value="ECO:0007669"/>
    <property type="project" value="InterPro"/>
</dbReference>
<feature type="transmembrane region" description="Helical" evidence="10">
    <location>
        <begin position="128"/>
        <end position="148"/>
    </location>
</feature>
<feature type="compositionally biased region" description="Polar residues" evidence="9">
    <location>
        <begin position="421"/>
        <end position="433"/>
    </location>
</feature>
<evidence type="ECO:0000256" key="7">
    <source>
        <dbReference type="ARBA" id="ARBA00047838"/>
    </source>
</evidence>
<reference evidence="12 13" key="1">
    <citation type="journal article" date="2024" name="Nat. Commun.">
        <title>Phylogenomics reveals the evolutionary origins of lichenization in chlorophyte algae.</title>
        <authorList>
            <person name="Puginier C."/>
            <person name="Libourel C."/>
            <person name="Otte J."/>
            <person name="Skaloud P."/>
            <person name="Haon M."/>
            <person name="Grisel S."/>
            <person name="Petersen M."/>
            <person name="Berrin J.G."/>
            <person name="Delaux P.M."/>
            <person name="Dal Grande F."/>
            <person name="Keller J."/>
        </authorList>
    </citation>
    <scope>NUCLEOTIDE SEQUENCE [LARGE SCALE GENOMIC DNA]</scope>
    <source>
        <strain evidence="12 13">SAG 2523</strain>
    </source>
</reference>
<feature type="transmembrane region" description="Helical" evidence="10">
    <location>
        <begin position="90"/>
        <end position="108"/>
    </location>
</feature>
<proteinExistence type="predicted"/>
<evidence type="ECO:0000259" key="11">
    <source>
        <dbReference type="Pfam" id="PF00117"/>
    </source>
</evidence>
<evidence type="ECO:0000256" key="3">
    <source>
        <dbReference type="ARBA" id="ARBA00022801"/>
    </source>
</evidence>
<feature type="transmembrane region" description="Helical" evidence="10">
    <location>
        <begin position="50"/>
        <end position="70"/>
    </location>
</feature>
<dbReference type="Proteomes" id="UP001485043">
    <property type="component" value="Unassembled WGS sequence"/>
</dbReference>
<keyword evidence="10" id="KW-0472">Membrane</keyword>
<feature type="transmembrane region" description="Helical" evidence="10">
    <location>
        <begin position="160"/>
        <end position="181"/>
    </location>
</feature>
<dbReference type="GO" id="GO:0016829">
    <property type="term" value="F:lyase activity"/>
    <property type="evidence" value="ECO:0007669"/>
    <property type="project" value="UniProtKB-KW"/>
</dbReference>
<feature type="transmembrane region" description="Helical" evidence="10">
    <location>
        <begin position="21"/>
        <end position="44"/>
    </location>
</feature>
<evidence type="ECO:0000256" key="6">
    <source>
        <dbReference type="ARBA" id="ARBA00023239"/>
    </source>
</evidence>
<comment type="catalytic activity">
    <reaction evidence="7">
        <text>5-[(5-phospho-1-deoxy-D-ribulos-1-ylimino)methylamino]-1-(5-phospho-beta-D-ribosyl)imidazole-4-carboxamide + L-glutamine = D-erythro-1-(imidazol-4-yl)glycerol 3-phosphate + 5-amino-1-(5-phospho-beta-D-ribosyl)imidazole-4-carboxamide + L-glutamate + H(+)</text>
        <dbReference type="Rhea" id="RHEA:24793"/>
        <dbReference type="ChEBI" id="CHEBI:15378"/>
        <dbReference type="ChEBI" id="CHEBI:29985"/>
        <dbReference type="ChEBI" id="CHEBI:58278"/>
        <dbReference type="ChEBI" id="CHEBI:58359"/>
        <dbReference type="ChEBI" id="CHEBI:58475"/>
        <dbReference type="ChEBI" id="CHEBI:58525"/>
        <dbReference type="EC" id="4.3.2.10"/>
    </reaction>
</comment>
<protein>
    <recommendedName>
        <fullName evidence="11">Glutamine amidotransferase domain-containing protein</fullName>
    </recommendedName>
</protein>
<keyword evidence="10" id="KW-0812">Transmembrane</keyword>
<dbReference type="InterPro" id="IPR010139">
    <property type="entry name" value="Imidazole-glycPsynth_HisH"/>
</dbReference>